<name>A0A1M2VDB0_TRAPU</name>
<dbReference type="EMBL" id="MNAD01001446">
    <property type="protein sequence ID" value="OJT05518.1"/>
    <property type="molecule type" value="Genomic_DNA"/>
</dbReference>
<keyword evidence="2" id="KW-1185">Reference proteome</keyword>
<reference evidence="1 2" key="1">
    <citation type="submission" date="2016-10" db="EMBL/GenBank/DDBJ databases">
        <title>Genome sequence of the basidiomycete white-rot fungus Trametes pubescens.</title>
        <authorList>
            <person name="Makela M.R."/>
            <person name="Granchi Z."/>
            <person name="Peng M."/>
            <person name="De Vries R.P."/>
            <person name="Grigoriev I."/>
            <person name="Riley R."/>
            <person name="Hilden K."/>
        </authorList>
    </citation>
    <scope>NUCLEOTIDE SEQUENCE [LARGE SCALE GENOMIC DNA]</scope>
    <source>
        <strain evidence="1 2">FBCC735</strain>
    </source>
</reference>
<comment type="caution">
    <text evidence="1">The sequence shown here is derived from an EMBL/GenBank/DDBJ whole genome shotgun (WGS) entry which is preliminary data.</text>
</comment>
<organism evidence="1 2">
    <name type="scientific">Trametes pubescens</name>
    <name type="common">White-rot fungus</name>
    <dbReference type="NCBI Taxonomy" id="154538"/>
    <lineage>
        <taxon>Eukaryota</taxon>
        <taxon>Fungi</taxon>
        <taxon>Dikarya</taxon>
        <taxon>Basidiomycota</taxon>
        <taxon>Agaricomycotina</taxon>
        <taxon>Agaricomycetes</taxon>
        <taxon>Polyporales</taxon>
        <taxon>Polyporaceae</taxon>
        <taxon>Trametes</taxon>
    </lineage>
</organism>
<evidence type="ECO:0000313" key="2">
    <source>
        <dbReference type="Proteomes" id="UP000184267"/>
    </source>
</evidence>
<evidence type="ECO:0000313" key="1">
    <source>
        <dbReference type="EMBL" id="OJT05518.1"/>
    </source>
</evidence>
<dbReference type="AlphaFoldDB" id="A0A1M2VDB0"/>
<sequence>MSVIAAGDGKNTKNSIKTHCYGPRLYPGRAVWVCTGKALAPAVDIDAYESQGEHVTAHKERGERCTRGFVQEDGIFPMPMPRTEAVADGEPVEVLSATALQKMSERRKSTRASKLSEVPMTPGLDHLYLLCAYDGEYPLQ</sequence>
<gene>
    <name evidence="1" type="ORF">TRAPUB_3663</name>
</gene>
<proteinExistence type="predicted"/>
<accession>A0A1M2VDB0</accession>
<protein>
    <submittedName>
        <fullName evidence="1">Uncharacterized protein</fullName>
    </submittedName>
</protein>
<dbReference type="Proteomes" id="UP000184267">
    <property type="component" value="Unassembled WGS sequence"/>
</dbReference>